<dbReference type="KEGG" id="rva:Rvan_0256"/>
<evidence type="ECO:0000259" key="9">
    <source>
        <dbReference type="Pfam" id="PF12704"/>
    </source>
</evidence>
<dbReference type="Proteomes" id="UP000001399">
    <property type="component" value="Chromosome"/>
</dbReference>
<evidence type="ECO:0000313" key="11">
    <source>
        <dbReference type="Proteomes" id="UP000001399"/>
    </source>
</evidence>
<dbReference type="PANTHER" id="PTHR43738">
    <property type="entry name" value="ABC TRANSPORTER, MEMBRANE PROTEIN"/>
    <property type="match status" value="1"/>
</dbReference>
<dbReference type="Pfam" id="PF02687">
    <property type="entry name" value="FtsX"/>
    <property type="match status" value="1"/>
</dbReference>
<gene>
    <name evidence="10" type="ordered locus">Rvan_0256</name>
</gene>
<feature type="transmembrane region" description="Helical" evidence="7">
    <location>
        <begin position="240"/>
        <end position="266"/>
    </location>
</feature>
<dbReference type="STRING" id="648757.Rvan_0256"/>
<dbReference type="PANTHER" id="PTHR43738:SF1">
    <property type="entry name" value="HEMIN TRANSPORT SYSTEM PERMEASE PROTEIN HRTB-RELATED"/>
    <property type="match status" value="1"/>
</dbReference>
<dbReference type="EMBL" id="CP002292">
    <property type="protein sequence ID" value="ADP69546.1"/>
    <property type="molecule type" value="Genomic_DNA"/>
</dbReference>
<dbReference type="AlphaFoldDB" id="E3I6Y1"/>
<reference evidence="11" key="1">
    <citation type="journal article" date="2011" name="J. Bacteriol.">
        <title>Genome sequences of eight morphologically diverse alphaproteobacteria.</title>
        <authorList>
            <consortium name="US DOE Joint Genome Institute"/>
            <person name="Brown P.J."/>
            <person name="Kysela D.T."/>
            <person name="Buechlein A."/>
            <person name="Hemmerich C."/>
            <person name="Brun Y.V."/>
        </authorList>
    </citation>
    <scope>NUCLEOTIDE SEQUENCE [LARGE SCALE GENOMIC DNA]</scope>
    <source>
        <strain evidence="11">ATCC 17100 / ATH 3.1.1 / DSM 162 / LMG 4299</strain>
    </source>
</reference>
<sequence>MVTKLAIRNLVHDRARFLVTLIGILFAVVLLAVQLGLYLGARKMIVDTIDHANGDIWIAAYGSNSFEQATILHGRERFAALSVPGVSAVEPVVASFAPWTRDDTSTTSVVVVGSDGTLPPWNVAEGSVSALSPDGVAVDRTYADTLGISGVGSVAEINGQRLRVDALTEGIRSFTTSPYIFMSLAKARELLSVPSDQATFYLVKVQPGVAVSSVKRALETKLPGTSIFTKAEFRQTNLDYWLFGTGAGVALLGGAVLGLIIGTVVVAQTLYSSTKDHLAEFATLRALGSSSFYIHKVILTQATVSAFLGYALGIAVSFAVAQASLHTPMPIMLTPQLAAMLLVVTVVMCAVSALSSIFKVTKIDPAMVFAR</sequence>
<keyword evidence="2" id="KW-0813">Transport</keyword>
<dbReference type="InterPro" id="IPR051125">
    <property type="entry name" value="ABC-4/HrtB_transporter"/>
</dbReference>
<evidence type="ECO:0000256" key="3">
    <source>
        <dbReference type="ARBA" id="ARBA00022475"/>
    </source>
</evidence>
<evidence type="ECO:0000256" key="7">
    <source>
        <dbReference type="SAM" id="Phobius"/>
    </source>
</evidence>
<dbReference type="GO" id="GO:0005886">
    <property type="term" value="C:plasma membrane"/>
    <property type="evidence" value="ECO:0007669"/>
    <property type="project" value="UniProtKB-SubCell"/>
</dbReference>
<feature type="domain" description="MacB-like periplasmic core" evidence="9">
    <location>
        <begin position="18"/>
        <end position="220"/>
    </location>
</feature>
<feature type="transmembrane region" description="Helical" evidence="7">
    <location>
        <begin position="17"/>
        <end position="39"/>
    </location>
</feature>
<evidence type="ECO:0000313" key="10">
    <source>
        <dbReference type="EMBL" id="ADP69546.1"/>
    </source>
</evidence>
<evidence type="ECO:0000256" key="6">
    <source>
        <dbReference type="ARBA" id="ARBA00023136"/>
    </source>
</evidence>
<dbReference type="InterPro" id="IPR003838">
    <property type="entry name" value="ABC3_permease_C"/>
</dbReference>
<organism evidence="10 11">
    <name type="scientific">Rhodomicrobium vannielii (strain ATCC 17100 / DSM 162 / LMG 4299 / NCIMB 10020 / ATH 3.1.1)</name>
    <dbReference type="NCBI Taxonomy" id="648757"/>
    <lineage>
        <taxon>Bacteria</taxon>
        <taxon>Pseudomonadati</taxon>
        <taxon>Pseudomonadota</taxon>
        <taxon>Alphaproteobacteria</taxon>
        <taxon>Hyphomicrobiales</taxon>
        <taxon>Hyphomicrobiaceae</taxon>
        <taxon>Rhodomicrobium</taxon>
    </lineage>
</organism>
<dbReference type="Pfam" id="PF12704">
    <property type="entry name" value="MacB_PCD"/>
    <property type="match status" value="1"/>
</dbReference>
<dbReference type="RefSeq" id="WP_013417953.1">
    <property type="nucleotide sequence ID" value="NC_014664.1"/>
</dbReference>
<accession>E3I6Y1</accession>
<feature type="transmembrane region" description="Helical" evidence="7">
    <location>
        <begin position="337"/>
        <end position="358"/>
    </location>
</feature>
<dbReference type="PIRSF" id="PIRSF031773">
    <property type="entry name" value="DevC"/>
    <property type="match status" value="1"/>
</dbReference>
<evidence type="ECO:0000259" key="8">
    <source>
        <dbReference type="Pfam" id="PF02687"/>
    </source>
</evidence>
<dbReference type="HOGENOM" id="CLU_000604_8_9_5"/>
<evidence type="ECO:0000256" key="4">
    <source>
        <dbReference type="ARBA" id="ARBA00022692"/>
    </source>
</evidence>
<evidence type="ECO:0008006" key="12">
    <source>
        <dbReference type="Google" id="ProtNLM"/>
    </source>
</evidence>
<name>E3I6Y1_RHOVT</name>
<comment type="subcellular location">
    <subcellularLocation>
        <location evidence="1">Cell membrane</location>
        <topology evidence="1">Multi-pass membrane protein</topology>
    </subcellularLocation>
</comment>
<dbReference type="InterPro" id="IPR025857">
    <property type="entry name" value="MacB_PCD"/>
</dbReference>
<keyword evidence="4 7" id="KW-0812">Transmembrane</keyword>
<evidence type="ECO:0000256" key="2">
    <source>
        <dbReference type="ARBA" id="ARBA00022448"/>
    </source>
</evidence>
<protein>
    <recommendedName>
        <fullName evidence="12">ABC3 transporter permease protein domain-containing protein</fullName>
    </recommendedName>
</protein>
<dbReference type="OrthoDB" id="9768465at2"/>
<proteinExistence type="predicted"/>
<feature type="transmembrane region" description="Helical" evidence="7">
    <location>
        <begin position="307"/>
        <end position="325"/>
    </location>
</feature>
<feature type="domain" description="ABC3 transporter permease C-terminal" evidence="8">
    <location>
        <begin position="255"/>
        <end position="365"/>
    </location>
</feature>
<keyword evidence="3" id="KW-1003">Cell membrane</keyword>
<evidence type="ECO:0000256" key="5">
    <source>
        <dbReference type="ARBA" id="ARBA00022989"/>
    </source>
</evidence>
<keyword evidence="5 7" id="KW-1133">Transmembrane helix</keyword>
<evidence type="ECO:0000256" key="1">
    <source>
        <dbReference type="ARBA" id="ARBA00004651"/>
    </source>
</evidence>
<keyword evidence="6 7" id="KW-0472">Membrane</keyword>
<keyword evidence="11" id="KW-1185">Reference proteome</keyword>
<dbReference type="InterPro" id="IPR005891">
    <property type="entry name" value="DevC"/>
</dbReference>
<dbReference type="eggNOG" id="COG0577">
    <property type="taxonomic scope" value="Bacteria"/>
</dbReference>